<dbReference type="PANTHER" id="PTHR24123">
    <property type="entry name" value="ANKYRIN REPEAT-CONTAINING"/>
    <property type="match status" value="1"/>
</dbReference>
<evidence type="ECO:0000313" key="3">
    <source>
        <dbReference type="EMBL" id="VUC37285.1"/>
    </source>
</evidence>
<dbReference type="SUPFAM" id="SSF48403">
    <property type="entry name" value="Ankyrin repeat"/>
    <property type="match status" value="1"/>
</dbReference>
<evidence type="ECO:0008006" key="5">
    <source>
        <dbReference type="Google" id="ProtNLM"/>
    </source>
</evidence>
<keyword evidence="1" id="KW-0677">Repeat</keyword>
<name>A0ABY6V0L9_BIOOC</name>
<dbReference type="Gene3D" id="1.25.40.20">
    <property type="entry name" value="Ankyrin repeat-containing domain"/>
    <property type="match status" value="2"/>
</dbReference>
<protein>
    <recommendedName>
        <fullName evidence="5">Ankyrin repeat domain-containing protein</fullName>
    </recommendedName>
</protein>
<dbReference type="SMART" id="SM00248">
    <property type="entry name" value="ANK"/>
    <property type="match status" value="4"/>
</dbReference>
<dbReference type="Proteomes" id="UP000766486">
    <property type="component" value="Unassembled WGS sequence"/>
</dbReference>
<dbReference type="InterPro" id="IPR051165">
    <property type="entry name" value="Multifunctional_ANK_Repeat"/>
</dbReference>
<reference evidence="3 4" key="1">
    <citation type="submission" date="2019-06" db="EMBL/GenBank/DDBJ databases">
        <authorList>
            <person name="Broberg M."/>
        </authorList>
    </citation>
    <scope>NUCLEOTIDE SEQUENCE [LARGE SCALE GENOMIC DNA]</scope>
</reference>
<dbReference type="PANTHER" id="PTHR24123:SF33">
    <property type="entry name" value="PROTEIN HOS4"/>
    <property type="match status" value="1"/>
</dbReference>
<evidence type="ECO:0000256" key="1">
    <source>
        <dbReference type="ARBA" id="ARBA00022737"/>
    </source>
</evidence>
<gene>
    <name evidence="3" type="ORF">CLO192961_LOCUS466354</name>
</gene>
<keyword evidence="4" id="KW-1185">Reference proteome</keyword>
<dbReference type="EMBL" id="CABFNS010000937">
    <property type="protein sequence ID" value="VUC37285.1"/>
    <property type="molecule type" value="Genomic_DNA"/>
</dbReference>
<evidence type="ECO:0000256" key="2">
    <source>
        <dbReference type="ARBA" id="ARBA00023043"/>
    </source>
</evidence>
<sequence length="203" mass="22183">MLYSYCLTQEGIRTCQPETTITCSNQLAIECRQQSYSCWLTPDLTGHYGTTLQAAYYRACPGRDEDFEIIDLLLSKGGDLNLQGGVYGNPLQAASLRGNEQIIKRLLSYGAQGGRYSYALCATSAKRYSPNIIKLLLKAGANINSVGGDYRSAVQAASYHGDKRTVSLSLKNNADLNIKGGKLGSALEIALEYSYSDIEKLLR</sequence>
<organism evidence="3 4">
    <name type="scientific">Bionectria ochroleuca</name>
    <name type="common">Gliocladium roseum</name>
    <dbReference type="NCBI Taxonomy" id="29856"/>
    <lineage>
        <taxon>Eukaryota</taxon>
        <taxon>Fungi</taxon>
        <taxon>Dikarya</taxon>
        <taxon>Ascomycota</taxon>
        <taxon>Pezizomycotina</taxon>
        <taxon>Sordariomycetes</taxon>
        <taxon>Hypocreomycetidae</taxon>
        <taxon>Hypocreales</taxon>
        <taxon>Bionectriaceae</taxon>
        <taxon>Clonostachys</taxon>
    </lineage>
</organism>
<dbReference type="Pfam" id="PF12796">
    <property type="entry name" value="Ank_2"/>
    <property type="match status" value="1"/>
</dbReference>
<keyword evidence="2" id="KW-0040">ANK repeat</keyword>
<dbReference type="InterPro" id="IPR002110">
    <property type="entry name" value="Ankyrin_rpt"/>
</dbReference>
<accession>A0ABY6V0L9</accession>
<evidence type="ECO:0000313" key="4">
    <source>
        <dbReference type="Proteomes" id="UP000766486"/>
    </source>
</evidence>
<comment type="caution">
    <text evidence="3">The sequence shown here is derived from an EMBL/GenBank/DDBJ whole genome shotgun (WGS) entry which is preliminary data.</text>
</comment>
<dbReference type="InterPro" id="IPR036770">
    <property type="entry name" value="Ankyrin_rpt-contain_sf"/>
</dbReference>
<proteinExistence type="predicted"/>